<feature type="compositionally biased region" description="Basic and acidic residues" evidence="1">
    <location>
        <begin position="421"/>
        <end position="432"/>
    </location>
</feature>
<dbReference type="EMBL" id="RBDY01000004">
    <property type="protein sequence ID" value="RKN25239.1"/>
    <property type="molecule type" value="Genomic_DNA"/>
</dbReference>
<evidence type="ECO:0000313" key="2">
    <source>
        <dbReference type="EMBL" id="RKN10976.1"/>
    </source>
</evidence>
<dbReference type="Proteomes" id="UP000268652">
    <property type="component" value="Unassembled WGS sequence"/>
</dbReference>
<protein>
    <submittedName>
        <fullName evidence="2">Uncharacterized protein</fullName>
    </submittedName>
</protein>
<evidence type="ECO:0000256" key="1">
    <source>
        <dbReference type="SAM" id="MobiDB-lite"/>
    </source>
</evidence>
<proteinExistence type="predicted"/>
<reference evidence="4 5" key="1">
    <citation type="submission" date="2018-09" db="EMBL/GenBank/DDBJ databases">
        <title>Streptomyces sp. nov. DS1-2, an endophytic actinomycete isolated from roots of Dendrobium scabrilingue.</title>
        <authorList>
            <person name="Kuncharoen N."/>
            <person name="Kudo T."/>
            <person name="Ohkuma M."/>
            <person name="Yuki M."/>
            <person name="Tanasupawat S."/>
        </authorList>
    </citation>
    <scope>NUCLEOTIDE SEQUENCE [LARGE SCALE GENOMIC DNA]</scope>
    <source>
        <strain evidence="2 5">AZ1-7</strain>
        <strain evidence="3 4">DS1-2</strain>
    </source>
</reference>
<dbReference type="AlphaFoldDB" id="A0A3A9WT67"/>
<accession>A0A3A9WT67</accession>
<name>A0A3A9WT67_9ACTN</name>
<evidence type="ECO:0000313" key="4">
    <source>
        <dbReference type="Proteomes" id="UP000268652"/>
    </source>
</evidence>
<keyword evidence="4" id="KW-1185">Reference proteome</keyword>
<organism evidence="2 5">
    <name type="scientific">Streptomyces radicis</name>
    <dbReference type="NCBI Taxonomy" id="1750517"/>
    <lineage>
        <taxon>Bacteria</taxon>
        <taxon>Bacillati</taxon>
        <taxon>Actinomycetota</taxon>
        <taxon>Actinomycetes</taxon>
        <taxon>Kitasatosporales</taxon>
        <taxon>Streptomycetaceae</taxon>
        <taxon>Streptomyces</taxon>
    </lineage>
</organism>
<dbReference type="RefSeq" id="WP_120696246.1">
    <property type="nucleotide sequence ID" value="NZ_RBDX01000004.1"/>
</dbReference>
<evidence type="ECO:0000313" key="5">
    <source>
        <dbReference type="Proteomes" id="UP000275024"/>
    </source>
</evidence>
<evidence type="ECO:0000313" key="3">
    <source>
        <dbReference type="EMBL" id="RKN25239.1"/>
    </source>
</evidence>
<dbReference type="OrthoDB" id="3660401at2"/>
<feature type="region of interest" description="Disordered" evidence="1">
    <location>
        <begin position="392"/>
        <end position="458"/>
    </location>
</feature>
<sequence>MSDKDGEFQRIIADILSARHVQISSAAGAWLALAAAATGEGDALSATADDTAAAPGVGLLTLAERIEGVGGWTAGAAGLAQDIAGQLSSASEASAAASERALTLRVEYDRVSAEADETMSTVQPGMAEITTGERFAAEKDRLIAEAQDELARLADQFARVTGGDAPAAPEGGSGAGGGAGGGAGTFAATGAGGAAPGSVGGGPGVAMTEAPNGASVGVGAYPHARVLGPEHGDFAGWTQSPTTGFLVDPATGREFDPVTGRWIDPVTGRPFGEVTEYAARLAGLGGGPGALASGVGLATGGPGLAAGGLGLAAGGAGLAALYGGVMPPSIGHSGPMRGQLVAQATQNLRTKATVATRFALHEAAQGGRPFTPPPGAAGQPSRAVFPVRRTTTAGGAWRSPTSAPAAHQRLAPPPGGVRPRTVGDRDEGERRAPAPSDLTEDPAVWAPERSATRGVLGE</sequence>
<dbReference type="Proteomes" id="UP000275024">
    <property type="component" value="Unassembled WGS sequence"/>
</dbReference>
<comment type="caution">
    <text evidence="2">The sequence shown here is derived from an EMBL/GenBank/DDBJ whole genome shotgun (WGS) entry which is preliminary data.</text>
</comment>
<gene>
    <name evidence="3" type="ORF">D7318_08390</name>
    <name evidence="2" type="ORF">D7319_07535</name>
</gene>
<dbReference type="EMBL" id="RBDX01000004">
    <property type="protein sequence ID" value="RKN10976.1"/>
    <property type="molecule type" value="Genomic_DNA"/>
</dbReference>